<keyword evidence="13 16" id="KW-0472">Membrane</keyword>
<dbReference type="CTD" id="4541"/>
<evidence type="ECO:0000256" key="8">
    <source>
        <dbReference type="ARBA" id="ARBA00022967"/>
    </source>
</evidence>
<keyword evidence="10 16" id="KW-1133">Transmembrane helix</keyword>
<feature type="transmembrane region" description="Helical" evidence="16">
    <location>
        <begin position="85"/>
        <end position="102"/>
    </location>
</feature>
<evidence type="ECO:0000256" key="13">
    <source>
        <dbReference type="ARBA" id="ARBA00023136"/>
    </source>
</evidence>
<keyword evidence="8" id="KW-1278">Translocase</keyword>
<evidence type="ECO:0000256" key="15">
    <source>
        <dbReference type="ARBA" id="ARBA00049551"/>
    </source>
</evidence>
<dbReference type="InterPro" id="IPR050269">
    <property type="entry name" value="ComplexI_Subunit6"/>
</dbReference>
<dbReference type="EC" id="7.1.1.2" evidence="3"/>
<protein>
    <recommendedName>
        <fullName evidence="4">NADH-ubiquinone oxidoreductase chain 6</fullName>
        <ecNumber evidence="3">7.1.1.2</ecNumber>
    </recommendedName>
    <alternativeName>
        <fullName evidence="14">NADH dehydrogenase subunit 6</fullName>
    </alternativeName>
</protein>
<dbReference type="PANTHER" id="PTHR11435:SF1">
    <property type="entry name" value="NADH-UBIQUINONE OXIDOREDUCTASE CHAIN 6"/>
    <property type="match status" value="1"/>
</dbReference>
<feature type="transmembrane region" description="Helical" evidence="16">
    <location>
        <begin position="142"/>
        <end position="161"/>
    </location>
</feature>
<reference evidence="17" key="1">
    <citation type="journal article" date="2011" name="Dong Wu Xue Yan Jiu">
        <title>[Analysis of the complete mitochondrial genome sequence of Pielomastax zhengi].</title>
        <authorList>
            <person name="Yang H."/>
            <person name="Huang Y."/>
        </authorList>
    </citation>
    <scope>NUCLEOTIDE SEQUENCE</scope>
</reference>
<keyword evidence="7 16" id="KW-0812">Transmembrane</keyword>
<evidence type="ECO:0000256" key="14">
    <source>
        <dbReference type="ARBA" id="ARBA00031019"/>
    </source>
</evidence>
<keyword evidence="9" id="KW-0249">Electron transport</keyword>
<evidence type="ECO:0000256" key="16">
    <source>
        <dbReference type="SAM" id="Phobius"/>
    </source>
</evidence>
<evidence type="ECO:0000256" key="5">
    <source>
        <dbReference type="ARBA" id="ARBA00022448"/>
    </source>
</evidence>
<comment type="catalytic activity">
    <reaction evidence="15">
        <text>a ubiquinone + NADH + 5 H(+)(in) = a ubiquinol + NAD(+) + 4 H(+)(out)</text>
        <dbReference type="Rhea" id="RHEA:29091"/>
        <dbReference type="Rhea" id="RHEA-COMP:9565"/>
        <dbReference type="Rhea" id="RHEA-COMP:9566"/>
        <dbReference type="ChEBI" id="CHEBI:15378"/>
        <dbReference type="ChEBI" id="CHEBI:16389"/>
        <dbReference type="ChEBI" id="CHEBI:17976"/>
        <dbReference type="ChEBI" id="CHEBI:57540"/>
        <dbReference type="ChEBI" id="CHEBI:57945"/>
        <dbReference type="EC" id="7.1.1.2"/>
    </reaction>
</comment>
<evidence type="ECO:0000256" key="6">
    <source>
        <dbReference type="ARBA" id="ARBA00022660"/>
    </source>
</evidence>
<feature type="transmembrane region" description="Helical" evidence="16">
    <location>
        <begin position="12"/>
        <end position="37"/>
    </location>
</feature>
<dbReference type="GeneID" id="11341161"/>
<dbReference type="PANTHER" id="PTHR11435">
    <property type="entry name" value="NADH UBIQUINONE OXIDOREDUCTASE SUBUNIT ND6"/>
    <property type="match status" value="1"/>
</dbReference>
<feature type="transmembrane region" description="Helical" evidence="16">
    <location>
        <begin position="49"/>
        <end position="73"/>
    </location>
</feature>
<gene>
    <name evidence="17" type="primary">ND6</name>
</gene>
<evidence type="ECO:0000313" key="17">
    <source>
        <dbReference type="EMBL" id="ADZ62112.1"/>
    </source>
</evidence>
<evidence type="ECO:0000256" key="11">
    <source>
        <dbReference type="ARBA" id="ARBA00023027"/>
    </source>
</evidence>
<keyword evidence="6" id="KW-0679">Respiratory chain</keyword>
<comment type="subcellular location">
    <subcellularLocation>
        <location evidence="1">Mitochondrion membrane</location>
        <topology evidence="1">Multi-pass membrane protein</topology>
    </subcellularLocation>
</comment>
<dbReference type="EMBL" id="JF411955">
    <property type="protein sequence ID" value="ADZ62112.1"/>
    <property type="molecule type" value="Genomic_DNA"/>
</dbReference>
<evidence type="ECO:0000256" key="1">
    <source>
        <dbReference type="ARBA" id="ARBA00004225"/>
    </source>
</evidence>
<proteinExistence type="inferred from homology"/>
<dbReference type="RefSeq" id="YP_004934970.1">
    <property type="nucleotide sequence ID" value="NC_016182.1"/>
</dbReference>
<name>G8DZA3_9ORTH</name>
<evidence type="ECO:0000256" key="4">
    <source>
        <dbReference type="ARBA" id="ARBA00021095"/>
    </source>
</evidence>
<dbReference type="GO" id="GO:0008137">
    <property type="term" value="F:NADH dehydrogenase (ubiquinone) activity"/>
    <property type="evidence" value="ECO:0007669"/>
    <property type="project" value="UniProtKB-EC"/>
</dbReference>
<evidence type="ECO:0000256" key="7">
    <source>
        <dbReference type="ARBA" id="ARBA00022692"/>
    </source>
</evidence>
<geneLocation type="mitochondrion" evidence="17"/>
<evidence type="ECO:0000256" key="10">
    <source>
        <dbReference type="ARBA" id="ARBA00022989"/>
    </source>
</evidence>
<dbReference type="GO" id="GO:0031966">
    <property type="term" value="C:mitochondrial membrane"/>
    <property type="evidence" value="ECO:0007669"/>
    <property type="project" value="UniProtKB-SubCell"/>
</dbReference>
<evidence type="ECO:0000256" key="9">
    <source>
        <dbReference type="ARBA" id="ARBA00022982"/>
    </source>
</evidence>
<keyword evidence="5" id="KW-0813">Transport</keyword>
<evidence type="ECO:0000256" key="12">
    <source>
        <dbReference type="ARBA" id="ARBA00023128"/>
    </source>
</evidence>
<keyword evidence="12 17" id="KW-0496">Mitochondrion</keyword>
<comment type="similarity">
    <text evidence="2">Belongs to the complex I subunit 6 family.</text>
</comment>
<dbReference type="AlphaFoldDB" id="G8DZA3"/>
<organism evidence="17">
    <name type="scientific">Pielomastax zhengi</name>
    <dbReference type="NCBI Taxonomy" id="997267"/>
    <lineage>
        <taxon>Eukaryota</taxon>
        <taxon>Metazoa</taxon>
        <taxon>Ecdysozoa</taxon>
        <taxon>Arthropoda</taxon>
        <taxon>Hexapoda</taxon>
        <taxon>Insecta</taxon>
        <taxon>Pterygota</taxon>
        <taxon>Neoptera</taxon>
        <taxon>Polyneoptera</taxon>
        <taxon>Orthoptera</taxon>
        <taxon>Caelifera</taxon>
        <taxon>Acrididea</taxon>
        <taxon>Acridomorpha</taxon>
        <taxon>Eumastacoidea</taxon>
        <taxon>Episactidae</taxon>
        <taxon>Episactinae</taxon>
        <taxon>Pielomastax</taxon>
    </lineage>
</organism>
<accession>G8DZA3</accession>
<evidence type="ECO:0000256" key="3">
    <source>
        <dbReference type="ARBA" id="ARBA00012944"/>
    </source>
</evidence>
<evidence type="ECO:0000256" key="2">
    <source>
        <dbReference type="ARBA" id="ARBA00005698"/>
    </source>
</evidence>
<keyword evidence="11" id="KW-0520">NAD</keyword>
<sequence length="175" mass="20322">MLLIWMLAMSMMSNIIFVTTSHPMFMIIMIITQTMAICTMSGMLMESFWMSYILLLIFLGGMMVLFVYITSIASNVNMSLDINRSYMTISMIVVIIMMMYFVDKTMLNQEIFNSETSVMGNEFFPKEMINQLMNMFNLPNSILTMLVIIYLFITLTAVIKITNIKYGPIRKITYE</sequence>